<evidence type="ECO:0000313" key="13">
    <source>
        <dbReference type="Proteomes" id="UP001609186"/>
    </source>
</evidence>
<organism evidence="12 13">
    <name type="scientific">Burkholderia semiarida</name>
    <dbReference type="NCBI Taxonomy" id="2843303"/>
    <lineage>
        <taxon>Bacteria</taxon>
        <taxon>Pseudomonadati</taxon>
        <taxon>Pseudomonadota</taxon>
        <taxon>Betaproteobacteria</taxon>
        <taxon>Burkholderiales</taxon>
        <taxon>Burkholderiaceae</taxon>
        <taxon>Burkholderia</taxon>
        <taxon>Burkholderia cepacia complex</taxon>
    </lineage>
</organism>
<keyword evidence="4" id="KW-0547">Nucleotide-binding</keyword>
<evidence type="ECO:0000256" key="6">
    <source>
        <dbReference type="ARBA" id="ARBA00022927"/>
    </source>
</evidence>
<dbReference type="RefSeq" id="WP_395131619.1">
    <property type="nucleotide sequence ID" value="NZ_JBIMPM010000070.1"/>
</dbReference>
<evidence type="ECO:0000256" key="7">
    <source>
        <dbReference type="ARBA" id="ARBA00022967"/>
    </source>
</evidence>
<evidence type="ECO:0000256" key="3">
    <source>
        <dbReference type="ARBA" id="ARBA00022490"/>
    </source>
</evidence>
<dbReference type="InterPro" id="IPR020003">
    <property type="entry name" value="ATPase_a/bsu_AS"/>
</dbReference>
<dbReference type="InterPro" id="IPR005714">
    <property type="entry name" value="ATPase_T3SS_FliI/YscN"/>
</dbReference>
<reference evidence="12 13" key="1">
    <citation type="submission" date="2024-10" db="EMBL/GenBank/DDBJ databases">
        <title>Burkholderia semiarida in Mexico.</title>
        <authorList>
            <person name="Estrada P."/>
        </authorList>
    </citation>
    <scope>NUCLEOTIDE SEQUENCE [LARGE SCALE GENOMIC DNA]</scope>
    <source>
        <strain evidence="12 13">CLM7-1</strain>
    </source>
</reference>
<dbReference type="NCBIfam" id="NF006012">
    <property type="entry name" value="PRK08149.1"/>
    <property type="match status" value="1"/>
</dbReference>
<accession>A0ABW7LCL9</accession>
<dbReference type="InterPro" id="IPR004100">
    <property type="entry name" value="ATPase_F1/V1/A1_a/bsu_N"/>
</dbReference>
<dbReference type="CDD" id="cd01426">
    <property type="entry name" value="ATP-synt_F1_V1_A1_AB_FliI_N"/>
    <property type="match status" value="1"/>
</dbReference>
<dbReference type="SUPFAM" id="SSF52540">
    <property type="entry name" value="P-loop containing nucleoside triphosphate hydrolases"/>
    <property type="match status" value="1"/>
</dbReference>
<dbReference type="Gene3D" id="3.40.50.12240">
    <property type="match status" value="1"/>
</dbReference>
<evidence type="ECO:0000256" key="5">
    <source>
        <dbReference type="ARBA" id="ARBA00022840"/>
    </source>
</evidence>
<dbReference type="Pfam" id="PF02874">
    <property type="entry name" value="ATP-synt_ab_N"/>
    <property type="match status" value="1"/>
</dbReference>
<feature type="domain" description="Rhodanese" evidence="11">
    <location>
        <begin position="193"/>
        <end position="265"/>
    </location>
</feature>
<comment type="catalytic activity">
    <reaction evidence="10">
        <text>ATP + H2O + cellular proteinSide 1 = ADP + phosphate + cellular proteinSide 2.</text>
        <dbReference type="EC" id="7.4.2.8"/>
    </reaction>
</comment>
<evidence type="ECO:0000256" key="9">
    <source>
        <dbReference type="ARBA" id="ARBA00023196"/>
    </source>
</evidence>
<dbReference type="Pfam" id="PF00006">
    <property type="entry name" value="ATP-synt_ab"/>
    <property type="match status" value="1"/>
</dbReference>
<keyword evidence="2" id="KW-0813">Transport</keyword>
<dbReference type="PROSITE" id="PS00152">
    <property type="entry name" value="ATPASE_ALPHA_BETA"/>
    <property type="match status" value="1"/>
</dbReference>
<evidence type="ECO:0000313" key="12">
    <source>
        <dbReference type="EMBL" id="MFH5255811.1"/>
    </source>
</evidence>
<dbReference type="Pfam" id="PF18269">
    <property type="entry name" value="T3SS_ATPase_C"/>
    <property type="match status" value="1"/>
</dbReference>
<dbReference type="NCBIfam" id="TIGR01026">
    <property type="entry name" value="fliI_yscN"/>
    <property type="match status" value="1"/>
</dbReference>
<keyword evidence="3" id="KW-0963">Cytoplasm</keyword>
<dbReference type="PROSITE" id="PS50206">
    <property type="entry name" value="RHODANESE_3"/>
    <property type="match status" value="1"/>
</dbReference>
<dbReference type="PANTHER" id="PTHR15184:SF9">
    <property type="entry name" value="SPI-1 TYPE 3 SECRETION SYSTEM ATPASE"/>
    <property type="match status" value="1"/>
</dbReference>
<dbReference type="InterPro" id="IPR050053">
    <property type="entry name" value="ATPase_alpha/beta_chains"/>
</dbReference>
<evidence type="ECO:0000256" key="8">
    <source>
        <dbReference type="ARBA" id="ARBA00023136"/>
    </source>
</evidence>
<evidence type="ECO:0000256" key="2">
    <source>
        <dbReference type="ARBA" id="ARBA00022448"/>
    </source>
</evidence>
<gene>
    <name evidence="12" type="primary">sctN</name>
    <name evidence="12" type="ORF">ACGTRS_31720</name>
</gene>
<evidence type="ECO:0000256" key="4">
    <source>
        <dbReference type="ARBA" id="ARBA00022741"/>
    </source>
</evidence>
<evidence type="ECO:0000256" key="1">
    <source>
        <dbReference type="ARBA" id="ARBA00004496"/>
    </source>
</evidence>
<evidence type="ECO:0000259" key="11">
    <source>
        <dbReference type="PROSITE" id="PS50206"/>
    </source>
</evidence>
<sequence length="431" mass="47091">MKSLRLVNRFSHPTRMTGPIIEAPLSDVFIGEVCEIRRHWRDPVSTARAQVIGFRQDVALLSLMGSASGCSRESVLVPTGRALTVRIGDGLLGAVVDSTGQVVGRIGAERSAHGGETWARLDAAPPSVSDRLAIRERFLTGVRAIDGMTTCGVGQRIGIFAEAGTGKTTLSKMLIDHASADVFVIGLIGERGREVTELAEDLSRFEHRDRTVVVFSTSDAAAVDRCNAALLATTVAEYFRDQGLNVLLLQDSLTRYARALRDVALAAGEAPARRGYPASVFEALPRLLERPGATRKGSITAFYTVLIESDEEADPMAEEIRSILDGHLHLSRKLASANHYPAIDVRRSLSRVASQVCDADHLEAAGRIRTKMARMDDLQMLVDLGEYRRGENGDDDALLEQRDALNAWLRQSHSERCAEADMLKEMYVLAR</sequence>
<keyword evidence="7" id="KW-1278">Translocase</keyword>
<keyword evidence="8" id="KW-0472">Membrane</keyword>
<dbReference type="InterPro" id="IPR003593">
    <property type="entry name" value="AAA+_ATPase"/>
</dbReference>
<dbReference type="EMBL" id="JBIMPM010000070">
    <property type="protein sequence ID" value="MFH5255811.1"/>
    <property type="molecule type" value="Genomic_DNA"/>
</dbReference>
<keyword evidence="5" id="KW-0067">ATP-binding</keyword>
<keyword evidence="9" id="KW-0139">CF(1)</keyword>
<comment type="subcellular location">
    <subcellularLocation>
        <location evidence="1">Cytoplasm</location>
    </subcellularLocation>
</comment>
<dbReference type="InterPro" id="IPR000194">
    <property type="entry name" value="ATPase_F1/V1/A1_a/bsu_nucl-bd"/>
</dbReference>
<proteinExistence type="predicted"/>
<dbReference type="PANTHER" id="PTHR15184">
    <property type="entry name" value="ATP SYNTHASE"/>
    <property type="match status" value="1"/>
</dbReference>
<keyword evidence="9" id="KW-0066">ATP synthesis</keyword>
<dbReference type="InterPro" id="IPR001763">
    <property type="entry name" value="Rhodanese-like_dom"/>
</dbReference>
<dbReference type="InterPro" id="IPR027417">
    <property type="entry name" value="P-loop_NTPase"/>
</dbReference>
<name>A0ABW7LCL9_9BURK</name>
<comment type="caution">
    <text evidence="12">The sequence shown here is derived from an EMBL/GenBank/DDBJ whole genome shotgun (WGS) entry which is preliminary data.</text>
</comment>
<keyword evidence="13" id="KW-1185">Reference proteome</keyword>
<dbReference type="SMART" id="SM00382">
    <property type="entry name" value="AAA"/>
    <property type="match status" value="1"/>
</dbReference>
<dbReference type="InterPro" id="IPR040627">
    <property type="entry name" value="T3SS_ATPase_C"/>
</dbReference>
<dbReference type="Proteomes" id="UP001609186">
    <property type="component" value="Unassembled WGS sequence"/>
</dbReference>
<keyword evidence="6" id="KW-0653">Protein transport</keyword>
<evidence type="ECO:0000256" key="10">
    <source>
        <dbReference type="ARBA" id="ARBA00034006"/>
    </source>
</evidence>
<protein>
    <submittedName>
        <fullName evidence="12">Type III secretion system ATPase SctN</fullName>
    </submittedName>
</protein>